<dbReference type="Proteomes" id="UP001297422">
    <property type="component" value="Unassembled WGS sequence"/>
</dbReference>
<protein>
    <submittedName>
        <fullName evidence="1">Uncharacterized protein</fullName>
    </submittedName>
</protein>
<organism evidence="1 2">
    <name type="scientific">Mediterraneibacter gnavus</name>
    <name type="common">Ruminococcus gnavus</name>
    <dbReference type="NCBI Taxonomy" id="33038"/>
    <lineage>
        <taxon>Bacteria</taxon>
        <taxon>Bacillati</taxon>
        <taxon>Bacillota</taxon>
        <taxon>Clostridia</taxon>
        <taxon>Lachnospirales</taxon>
        <taxon>Lachnospiraceae</taxon>
        <taxon>Mediterraneibacter</taxon>
    </lineage>
</organism>
<feature type="non-terminal residue" evidence="1">
    <location>
        <position position="99"/>
    </location>
</feature>
<comment type="caution">
    <text evidence="1">The sequence shown here is derived from an EMBL/GenBank/DDBJ whole genome shotgun (WGS) entry which is preliminary data.</text>
</comment>
<evidence type="ECO:0000313" key="2">
    <source>
        <dbReference type="Proteomes" id="UP001297422"/>
    </source>
</evidence>
<proteinExistence type="predicted"/>
<dbReference type="AlphaFoldDB" id="A0AAJ1B161"/>
<dbReference type="EMBL" id="JAJBNC010000176">
    <property type="protein sequence ID" value="MCB5495911.1"/>
    <property type="molecule type" value="Genomic_DNA"/>
</dbReference>
<dbReference type="RefSeq" id="WP_226973485.1">
    <property type="nucleotide sequence ID" value="NZ_JAJBNC010000176.1"/>
</dbReference>
<name>A0AAJ1B161_MEDGN</name>
<sequence length="99" mass="11051">MANILVQGTRAGMSGLTAWSLDDSVHINGPMTYDYSVDQKSLMKVWGLWNSLGEYQGVSEDIRPWYVPWALASKFMPKGSQIIYTSPTEQQVYSTAAIN</sequence>
<reference evidence="1" key="1">
    <citation type="submission" date="2021-10" db="EMBL/GenBank/DDBJ databases">
        <title>Collection of gut derived symbiotic bacterial strains cultured from healthy donors.</title>
        <authorList>
            <person name="Lin H."/>
            <person name="Littmann E."/>
            <person name="Claire K."/>
            <person name="Pamer E."/>
        </authorList>
    </citation>
    <scope>NUCLEOTIDE SEQUENCE</scope>
    <source>
        <strain evidence="1">MSK.23.4</strain>
    </source>
</reference>
<gene>
    <name evidence="1" type="ORF">LIQ10_19700</name>
</gene>
<evidence type="ECO:0000313" key="1">
    <source>
        <dbReference type="EMBL" id="MCB5495911.1"/>
    </source>
</evidence>
<accession>A0AAJ1B161</accession>